<comment type="caution">
    <text evidence="1">The sequence shown here is derived from an EMBL/GenBank/DDBJ whole genome shotgun (WGS) entry which is preliminary data.</text>
</comment>
<sequence length="70" mass="8250">MLFCLAVIFVVIFGIYVGNVLFGERSYVVLKELQKEKIYLIKDIQNLQKENSKLHKLYLERTSLDPDFKP</sequence>
<dbReference type="AlphaFoldDB" id="A0A2P8R4B6"/>
<organism evidence="1 2">
    <name type="scientific">Campylobacter blaseri</name>
    <dbReference type="NCBI Taxonomy" id="2042961"/>
    <lineage>
        <taxon>Bacteria</taxon>
        <taxon>Pseudomonadati</taxon>
        <taxon>Campylobacterota</taxon>
        <taxon>Epsilonproteobacteria</taxon>
        <taxon>Campylobacterales</taxon>
        <taxon>Campylobacteraceae</taxon>
        <taxon>Campylobacter</taxon>
    </lineage>
</organism>
<accession>A0A2P8R4B6</accession>
<name>A0A2P8R4B6_9BACT</name>
<evidence type="ECO:0000313" key="1">
    <source>
        <dbReference type="EMBL" id="PSM53315.1"/>
    </source>
</evidence>
<gene>
    <name evidence="1" type="ORF">CQ405_01340</name>
</gene>
<dbReference type="EMBL" id="PDHH01000001">
    <property type="protein sequence ID" value="PSM53315.1"/>
    <property type="molecule type" value="Genomic_DNA"/>
</dbReference>
<reference evidence="2" key="1">
    <citation type="submission" date="2017-10" db="EMBL/GenBank/DDBJ databases">
        <title>Campylobacter species from seals.</title>
        <authorList>
            <person name="Gilbert M.J."/>
            <person name="Zomer A.L."/>
            <person name="Timmerman A.J."/>
            <person name="Duim B."/>
            <person name="Wagenaar J.A."/>
        </authorList>
    </citation>
    <scope>NUCLEOTIDE SEQUENCE [LARGE SCALE GENOMIC DNA]</scope>
    <source>
        <strain evidence="2">17S00004-5</strain>
    </source>
</reference>
<dbReference type="Proteomes" id="UP000240535">
    <property type="component" value="Unassembled WGS sequence"/>
</dbReference>
<evidence type="ECO:0000313" key="2">
    <source>
        <dbReference type="Proteomes" id="UP000240535"/>
    </source>
</evidence>
<proteinExistence type="predicted"/>
<evidence type="ECO:0008006" key="3">
    <source>
        <dbReference type="Google" id="ProtNLM"/>
    </source>
</evidence>
<keyword evidence="2" id="KW-1185">Reference proteome</keyword>
<protein>
    <recommendedName>
        <fullName evidence="3">Septum formation initiator</fullName>
    </recommendedName>
</protein>